<accession>A0A1Q3AMA0</accession>
<organism evidence="1 2">
    <name type="scientific">Cephalotus follicularis</name>
    <name type="common">Albany pitcher plant</name>
    <dbReference type="NCBI Taxonomy" id="3775"/>
    <lineage>
        <taxon>Eukaryota</taxon>
        <taxon>Viridiplantae</taxon>
        <taxon>Streptophyta</taxon>
        <taxon>Embryophyta</taxon>
        <taxon>Tracheophyta</taxon>
        <taxon>Spermatophyta</taxon>
        <taxon>Magnoliopsida</taxon>
        <taxon>eudicotyledons</taxon>
        <taxon>Gunneridae</taxon>
        <taxon>Pentapetalae</taxon>
        <taxon>rosids</taxon>
        <taxon>fabids</taxon>
        <taxon>Oxalidales</taxon>
        <taxon>Cephalotaceae</taxon>
        <taxon>Cephalotus</taxon>
    </lineage>
</organism>
<keyword evidence="2" id="KW-1185">Reference proteome</keyword>
<dbReference type="SUPFAM" id="SSF56672">
    <property type="entry name" value="DNA/RNA polymerases"/>
    <property type="match status" value="1"/>
</dbReference>
<evidence type="ECO:0000313" key="1">
    <source>
        <dbReference type="EMBL" id="GAV56879.1"/>
    </source>
</evidence>
<dbReference type="EMBL" id="BDDD01000008">
    <property type="protein sequence ID" value="GAV56879.1"/>
    <property type="molecule type" value="Genomic_DNA"/>
</dbReference>
<dbReference type="PANTHER" id="PTHR11439:SF440">
    <property type="entry name" value="INTEGRASE CATALYTIC DOMAIN-CONTAINING PROTEIN"/>
    <property type="match status" value="1"/>
</dbReference>
<comment type="caution">
    <text evidence="1">The sequence shown here is derived from an EMBL/GenBank/DDBJ whole genome shotgun (WGS) entry which is preliminary data.</text>
</comment>
<dbReference type="InterPro" id="IPR043502">
    <property type="entry name" value="DNA/RNA_pol_sf"/>
</dbReference>
<gene>
    <name evidence="1" type="ORF">CFOL_v3_00420</name>
</gene>
<dbReference type="Proteomes" id="UP000187406">
    <property type="component" value="Unassembled WGS sequence"/>
</dbReference>
<dbReference type="OrthoDB" id="414945at2759"/>
<proteinExistence type="predicted"/>
<sequence length="166" mass="19303">MISQFMHSPKEEQLDAVYRVLRYLKGTPGRGLFFKKGEQRMVEIYIDTDWAGSSVDRMSMSDYCTYVWGNLVTWRSKKQPVVARSSAEVEFRALAHGICEGFSLRRLLSELSIPYNSPMRLYCDNKAAVSIAHNHVHHDRTKHVEVDRHLIKEKIEDRSVSDLHTY</sequence>
<protein>
    <recommendedName>
        <fullName evidence="3">RVT_2 domain-containing protein</fullName>
    </recommendedName>
</protein>
<evidence type="ECO:0008006" key="3">
    <source>
        <dbReference type="Google" id="ProtNLM"/>
    </source>
</evidence>
<reference evidence="2" key="1">
    <citation type="submission" date="2016-04" db="EMBL/GenBank/DDBJ databases">
        <title>Cephalotus genome sequencing.</title>
        <authorList>
            <person name="Fukushima K."/>
            <person name="Hasebe M."/>
            <person name="Fang X."/>
        </authorList>
    </citation>
    <scope>NUCLEOTIDE SEQUENCE [LARGE SCALE GENOMIC DNA]</scope>
    <source>
        <strain evidence="2">cv. St1</strain>
    </source>
</reference>
<dbReference type="CDD" id="cd09272">
    <property type="entry name" value="RNase_HI_RT_Ty1"/>
    <property type="match status" value="1"/>
</dbReference>
<evidence type="ECO:0000313" key="2">
    <source>
        <dbReference type="Proteomes" id="UP000187406"/>
    </source>
</evidence>
<dbReference type="AlphaFoldDB" id="A0A1Q3AMA0"/>
<dbReference type="InParanoid" id="A0A1Q3AMA0"/>
<name>A0A1Q3AMA0_CEPFO</name>
<dbReference type="PANTHER" id="PTHR11439">
    <property type="entry name" value="GAG-POL-RELATED RETROTRANSPOSON"/>
    <property type="match status" value="1"/>
</dbReference>